<proteinExistence type="predicted"/>
<sequence length="501" mass="55464">MTRRPRGLYVSPRDFVRFADPVEQIVTRQKSLDWYYVAPFWLPNPDPVLKKQGQSIAIYRDLLSDAHVGGCVRRRKASVKSMGWQVLRGESPARVHKAIVSMLNDLDMPRLINEALDAALFGYQPFEIIWRPGGGMAAPLDVVGKPPEWFMFNADNELRFRSRANPFAGDALPPDKFLLARQRPTYQNPYGFPDLSLVFWPTVFKRAGLKFWARFVEKYGTPWLIGKHPRGMAPAEVEELLDQLEAMVDDAVAAIPNDSSLDIVEAAGKGASADLYREFILMCRSEVTIALLGQNQNMERDSTHASALAGQAVTEDIRDDDATMVAQVVNELIRLVCRLNWGDVPAPRWELYAKEQIDNTRATRDKTLKDAGLQFTRHYWIRTYNLADEDVVPEGGAQAAGTEEGAAFAEVDPAVFPAQAALEDALDALDRSGQLQDQAKQLLAPVIAAARKAKDETELLGALAEAYPAMQPDALVDTLTRLLFAANLAGRLEAGGEAEGG</sequence>
<organism evidence="1 2">
    <name type="scientific">Candidatus Methylocalor cossyra</name>
    <dbReference type="NCBI Taxonomy" id="3108543"/>
    <lineage>
        <taxon>Bacteria</taxon>
        <taxon>Pseudomonadati</taxon>
        <taxon>Pseudomonadota</taxon>
        <taxon>Gammaproteobacteria</taxon>
        <taxon>Methylococcales</taxon>
        <taxon>Methylococcaceae</taxon>
        <taxon>Candidatus Methylocalor</taxon>
    </lineage>
</organism>
<accession>A0ABM9NL10</accession>
<gene>
    <name evidence="1" type="ORF">MECH1_V1_2538</name>
</gene>
<evidence type="ECO:0000313" key="1">
    <source>
        <dbReference type="EMBL" id="CAL1241314.1"/>
    </source>
</evidence>
<keyword evidence="2" id="KW-1185">Reference proteome</keyword>
<protein>
    <submittedName>
        <fullName evidence="1">Mu-like prophage FluMu protein gp29</fullName>
    </submittedName>
</protein>
<reference evidence="1 2" key="1">
    <citation type="submission" date="2024-04" db="EMBL/GenBank/DDBJ databases">
        <authorList>
            <person name="Cremers G."/>
        </authorList>
    </citation>
    <scope>NUCLEOTIDE SEQUENCE [LARGE SCALE GENOMIC DNA]</scope>
    <source>
        <strain evidence="1">MeCH1-AG</strain>
    </source>
</reference>
<name>A0ABM9NL10_9GAMM</name>
<dbReference type="Pfam" id="PF06074">
    <property type="entry name" value="Portal_Mu"/>
    <property type="match status" value="1"/>
</dbReference>
<evidence type="ECO:0000313" key="2">
    <source>
        <dbReference type="Proteomes" id="UP001497493"/>
    </source>
</evidence>
<dbReference type="RefSeq" id="WP_348757839.1">
    <property type="nucleotide sequence ID" value="NZ_OZ026884.1"/>
</dbReference>
<dbReference type="EMBL" id="OZ026884">
    <property type="protein sequence ID" value="CAL1241314.1"/>
    <property type="molecule type" value="Genomic_DNA"/>
</dbReference>
<dbReference type="InterPro" id="IPR009279">
    <property type="entry name" value="Portal_Mu"/>
</dbReference>
<dbReference type="Proteomes" id="UP001497493">
    <property type="component" value="Chromosome"/>
</dbReference>